<comment type="caution">
    <text evidence="4">The sequence shown here is derived from an EMBL/GenBank/DDBJ whole genome shotgun (WGS) entry which is preliminary data.</text>
</comment>
<sequence length="374" mass="42979">MTIATTSSVSNGNMLHFNPVLLSNEDLQWADLSIIDMSTYDQGPEARQALAKQVHDAMTTAGFMVLVNYGISEEEIQRQVDIAHTMFERTSVEEKTKLLSPIKEIGRYRGFKMRKYWEFEHNVTDRIEHFNWYRDMKSQEFPKAMEEFLPEVSKFSDTVHKDVLYKLYRLFALSLELPSETFVDKHKYELHDESWFRYMAYYDEFTPDEEAKLGGVWLKGHQDFNTLTLLFSQPMASLQALDDAGSWKYIKHIPGSLVVNCGAYMEWYTGGLYKAAKHRVHAPPKDQRNHTRLGVFYFNVPNDEERPNTLLESPVLQRAGITERIFELGKEPVSKDYAHARISNTGKTAGWKTAAGAGGVEYDIIGGVKVPLYS</sequence>
<dbReference type="GO" id="GO:0046872">
    <property type="term" value="F:metal ion binding"/>
    <property type="evidence" value="ECO:0007669"/>
    <property type="project" value="UniProtKB-KW"/>
</dbReference>
<proteinExistence type="inferred from homology"/>
<protein>
    <recommendedName>
        <fullName evidence="3">Fe2OG dioxygenase domain-containing protein</fullName>
    </recommendedName>
</protein>
<dbReference type="PROSITE" id="PS51471">
    <property type="entry name" value="FE2OG_OXY"/>
    <property type="match status" value="1"/>
</dbReference>
<gene>
    <name evidence="4" type="ORF">PENPOL_c011G03117</name>
</gene>
<evidence type="ECO:0000313" key="4">
    <source>
        <dbReference type="EMBL" id="OQD62846.1"/>
    </source>
</evidence>
<dbReference type="OrthoDB" id="406156at2759"/>
<dbReference type="Proteomes" id="UP000191408">
    <property type="component" value="Unassembled WGS sequence"/>
</dbReference>
<dbReference type="Pfam" id="PF03171">
    <property type="entry name" value="2OG-FeII_Oxy"/>
    <property type="match status" value="1"/>
</dbReference>
<dbReference type="GO" id="GO:0044283">
    <property type="term" value="P:small molecule biosynthetic process"/>
    <property type="evidence" value="ECO:0007669"/>
    <property type="project" value="UniProtKB-ARBA"/>
</dbReference>
<keyword evidence="2" id="KW-0479">Metal-binding</keyword>
<dbReference type="EMBL" id="MDYM01000011">
    <property type="protein sequence ID" value="OQD62846.1"/>
    <property type="molecule type" value="Genomic_DNA"/>
</dbReference>
<organism evidence="4 5">
    <name type="scientific">Penicillium polonicum</name>
    <dbReference type="NCBI Taxonomy" id="60169"/>
    <lineage>
        <taxon>Eukaryota</taxon>
        <taxon>Fungi</taxon>
        <taxon>Dikarya</taxon>
        <taxon>Ascomycota</taxon>
        <taxon>Pezizomycotina</taxon>
        <taxon>Eurotiomycetes</taxon>
        <taxon>Eurotiomycetidae</taxon>
        <taxon>Eurotiales</taxon>
        <taxon>Aspergillaceae</taxon>
        <taxon>Penicillium</taxon>
    </lineage>
</organism>
<dbReference type="InterPro" id="IPR027443">
    <property type="entry name" value="IPNS-like_sf"/>
</dbReference>
<evidence type="ECO:0000259" key="3">
    <source>
        <dbReference type="PROSITE" id="PS51471"/>
    </source>
</evidence>
<dbReference type="GO" id="GO:0016491">
    <property type="term" value="F:oxidoreductase activity"/>
    <property type="evidence" value="ECO:0007669"/>
    <property type="project" value="UniProtKB-KW"/>
</dbReference>
<dbReference type="Gene3D" id="2.60.120.330">
    <property type="entry name" value="B-lactam Antibiotic, Isopenicillin N Synthase, Chain"/>
    <property type="match status" value="1"/>
</dbReference>
<comment type="similarity">
    <text evidence="1 2">Belongs to the iron/ascorbate-dependent oxidoreductase family.</text>
</comment>
<dbReference type="Pfam" id="PF14226">
    <property type="entry name" value="DIOX_N"/>
    <property type="match status" value="1"/>
</dbReference>
<feature type="domain" description="Fe2OG dioxygenase" evidence="3">
    <location>
        <begin position="192"/>
        <end position="301"/>
    </location>
</feature>
<keyword evidence="2" id="KW-0560">Oxidoreductase</keyword>
<evidence type="ECO:0000313" key="5">
    <source>
        <dbReference type="Proteomes" id="UP000191408"/>
    </source>
</evidence>
<evidence type="ECO:0000256" key="1">
    <source>
        <dbReference type="ARBA" id="ARBA00008056"/>
    </source>
</evidence>
<reference evidence="5" key="1">
    <citation type="journal article" date="2017" name="Nat. Microbiol.">
        <title>Global analysis of biosynthetic gene clusters reveals vast potential of secondary metabolite production in Penicillium species.</title>
        <authorList>
            <person name="Nielsen J.C."/>
            <person name="Grijseels S."/>
            <person name="Prigent S."/>
            <person name="Ji B."/>
            <person name="Dainat J."/>
            <person name="Nielsen K.F."/>
            <person name="Frisvad J.C."/>
            <person name="Workman M."/>
            <person name="Nielsen J."/>
        </authorList>
    </citation>
    <scope>NUCLEOTIDE SEQUENCE [LARGE SCALE GENOMIC DNA]</scope>
    <source>
        <strain evidence="5">IBT 4502</strain>
    </source>
</reference>
<dbReference type="AlphaFoldDB" id="A0A1V6NEH1"/>
<dbReference type="InterPro" id="IPR044861">
    <property type="entry name" value="IPNS-like_FE2OG_OXY"/>
</dbReference>
<dbReference type="InterPro" id="IPR026992">
    <property type="entry name" value="DIOX_N"/>
</dbReference>
<dbReference type="PRINTS" id="PR00682">
    <property type="entry name" value="IPNSYNTHASE"/>
</dbReference>
<dbReference type="SUPFAM" id="SSF51197">
    <property type="entry name" value="Clavaminate synthase-like"/>
    <property type="match status" value="1"/>
</dbReference>
<evidence type="ECO:0000256" key="2">
    <source>
        <dbReference type="RuleBase" id="RU003682"/>
    </source>
</evidence>
<keyword evidence="5" id="KW-1185">Reference proteome</keyword>
<accession>A0A1V6NEH1</accession>
<keyword evidence="2" id="KW-0408">Iron</keyword>
<dbReference type="STRING" id="60169.A0A1V6NEH1"/>
<dbReference type="PANTHER" id="PTHR47990">
    <property type="entry name" value="2-OXOGLUTARATE (2OG) AND FE(II)-DEPENDENT OXYGENASE SUPERFAMILY PROTEIN-RELATED"/>
    <property type="match status" value="1"/>
</dbReference>
<dbReference type="InterPro" id="IPR050231">
    <property type="entry name" value="Iron_ascorbate_oxido_reductase"/>
</dbReference>
<dbReference type="InterPro" id="IPR005123">
    <property type="entry name" value="Oxoglu/Fe-dep_dioxygenase_dom"/>
</dbReference>
<name>A0A1V6NEH1_PENPO</name>